<evidence type="ECO:0000313" key="2">
    <source>
        <dbReference type="Proteomes" id="UP000828390"/>
    </source>
</evidence>
<comment type="caution">
    <text evidence="1">The sequence shown here is derived from an EMBL/GenBank/DDBJ whole genome shotgun (WGS) entry which is preliminary data.</text>
</comment>
<dbReference type="EMBL" id="JAIWYP010000007">
    <property type="protein sequence ID" value="KAH3795952.1"/>
    <property type="molecule type" value="Genomic_DNA"/>
</dbReference>
<reference evidence="1" key="2">
    <citation type="submission" date="2020-11" db="EMBL/GenBank/DDBJ databases">
        <authorList>
            <person name="McCartney M.A."/>
            <person name="Auch B."/>
            <person name="Kono T."/>
            <person name="Mallez S."/>
            <person name="Becker A."/>
            <person name="Gohl D.M."/>
            <person name="Silverstein K.A.T."/>
            <person name="Koren S."/>
            <person name="Bechman K.B."/>
            <person name="Herman A."/>
            <person name="Abrahante J.E."/>
            <person name="Garbe J."/>
        </authorList>
    </citation>
    <scope>NUCLEOTIDE SEQUENCE</scope>
    <source>
        <strain evidence="1">Duluth1</strain>
        <tissue evidence="1">Whole animal</tissue>
    </source>
</reference>
<sequence length="453" mass="52648">MGSSPSIVFPPSYPTQEDIRVRHTAMRNVDRYFVKLHEKIALKQKPEEVVHIRDGVESHVRNLLTLAENVDPRFRVCSDGIVKIGSVYEGTKLCVLDEFNYALELAELSFHDDDIKVEDLNHPENGFDVKVFVEEKKGLNEFAESWKSMIQDQYLVGKRSTRAKKDGILDTFFKLTRKVHGHASPIETKFGILKPLGLVELFGNHIRLKLTLTQQWEEYRESKRFQGKTVHEVIVTLTPVIRWTHLNEFLFEDDPVNETIYNEAISADVFHLTPCESGNFRKWFPVIETRVMKSVLPKHIKAFCVVKFLFNGMDSNRKCKYFRGLRLDLVDSYALKMIFLSLVDTCPCLTYSEYELYDCVMHMLNHVYDRLYDLDTSGACTIYRHVVIQRETQTSCDQHLIGLHKSALTEMLKHDLKFWIGEKEKYDLSKDVFGLMTIVDRIENILQNLNPGK</sequence>
<evidence type="ECO:0000313" key="1">
    <source>
        <dbReference type="EMBL" id="KAH3795952.1"/>
    </source>
</evidence>
<protein>
    <submittedName>
        <fullName evidence="1">Uncharacterized protein</fullName>
    </submittedName>
</protein>
<keyword evidence="2" id="KW-1185">Reference proteome</keyword>
<organism evidence="1 2">
    <name type="scientific">Dreissena polymorpha</name>
    <name type="common">Zebra mussel</name>
    <name type="synonym">Mytilus polymorpha</name>
    <dbReference type="NCBI Taxonomy" id="45954"/>
    <lineage>
        <taxon>Eukaryota</taxon>
        <taxon>Metazoa</taxon>
        <taxon>Spiralia</taxon>
        <taxon>Lophotrochozoa</taxon>
        <taxon>Mollusca</taxon>
        <taxon>Bivalvia</taxon>
        <taxon>Autobranchia</taxon>
        <taxon>Heteroconchia</taxon>
        <taxon>Euheterodonta</taxon>
        <taxon>Imparidentia</taxon>
        <taxon>Neoheterodontei</taxon>
        <taxon>Myida</taxon>
        <taxon>Dreissenoidea</taxon>
        <taxon>Dreissenidae</taxon>
        <taxon>Dreissena</taxon>
    </lineage>
</organism>
<dbReference type="AlphaFoldDB" id="A0A9D4J5D7"/>
<dbReference type="Proteomes" id="UP000828390">
    <property type="component" value="Unassembled WGS sequence"/>
</dbReference>
<reference evidence="1" key="1">
    <citation type="journal article" date="2019" name="bioRxiv">
        <title>The Genome of the Zebra Mussel, Dreissena polymorpha: A Resource for Invasive Species Research.</title>
        <authorList>
            <person name="McCartney M.A."/>
            <person name="Auch B."/>
            <person name="Kono T."/>
            <person name="Mallez S."/>
            <person name="Zhang Y."/>
            <person name="Obille A."/>
            <person name="Becker A."/>
            <person name="Abrahante J.E."/>
            <person name="Garbe J."/>
            <person name="Badalamenti J.P."/>
            <person name="Herman A."/>
            <person name="Mangelson H."/>
            <person name="Liachko I."/>
            <person name="Sullivan S."/>
            <person name="Sone E.D."/>
            <person name="Koren S."/>
            <person name="Silverstein K.A.T."/>
            <person name="Beckman K.B."/>
            <person name="Gohl D.M."/>
        </authorList>
    </citation>
    <scope>NUCLEOTIDE SEQUENCE</scope>
    <source>
        <strain evidence="1">Duluth1</strain>
        <tissue evidence="1">Whole animal</tissue>
    </source>
</reference>
<dbReference type="Gene3D" id="3.30.460.90">
    <property type="match status" value="1"/>
</dbReference>
<proteinExistence type="predicted"/>
<name>A0A9D4J5D7_DREPO</name>
<accession>A0A9D4J5D7</accession>
<gene>
    <name evidence="1" type="ORF">DPMN_149514</name>
</gene>